<evidence type="ECO:0000313" key="1">
    <source>
        <dbReference type="EMBL" id="MBO1305734.1"/>
    </source>
</evidence>
<evidence type="ECO:0000313" key="2">
    <source>
        <dbReference type="Proteomes" id="UP000664601"/>
    </source>
</evidence>
<protein>
    <recommendedName>
        <fullName evidence="3">Alternate signal-mediated exported protein</fullName>
    </recommendedName>
</protein>
<gene>
    <name evidence="1" type="ORF">JZO70_06170</name>
</gene>
<evidence type="ECO:0008006" key="3">
    <source>
        <dbReference type="Google" id="ProtNLM"/>
    </source>
</evidence>
<dbReference type="EMBL" id="JAFREM010000011">
    <property type="protein sequence ID" value="MBO1305734.1"/>
    <property type="molecule type" value="Genomic_DNA"/>
</dbReference>
<proteinExistence type="predicted"/>
<comment type="caution">
    <text evidence="1">The sequence shown here is derived from an EMBL/GenBank/DDBJ whole genome shotgun (WGS) entry which is preliminary data.</text>
</comment>
<organism evidence="1 2">
    <name type="scientific">Candidatus Enterococcus moelleringii</name>
    <dbReference type="NCBI Taxonomy" id="2815325"/>
    <lineage>
        <taxon>Bacteria</taxon>
        <taxon>Bacillati</taxon>
        <taxon>Bacillota</taxon>
        <taxon>Bacilli</taxon>
        <taxon>Lactobacillales</taxon>
        <taxon>Enterococcaceae</taxon>
        <taxon>Enterococcus</taxon>
    </lineage>
</organism>
<sequence length="214" mass="23951">MKRPKNPVRRAVYIVVTLGLLLLLVGGSYFVYAAMTAEDRKDNDFQVGQVETELVEEDFVQSTEISKDVTVDKKISVRNHGTINQFIRVMVLPEVKADVADEPSNKEVMSLVIGKDLILVNLNTTDWQDGEDGYYYYIKEAVKPNDPTTALFDGIKLSNSISDKYDGAEFSLSMKVETINCNTTAYRQAWWHGDTPTSAPLSIIDTALQSKTDN</sequence>
<dbReference type="RefSeq" id="WP_207672678.1">
    <property type="nucleotide sequence ID" value="NZ_JAFREM010000011.1"/>
</dbReference>
<dbReference type="Proteomes" id="UP000664601">
    <property type="component" value="Unassembled WGS sequence"/>
</dbReference>
<keyword evidence="2" id="KW-1185">Reference proteome</keyword>
<name>A0ABS3LBD9_9ENTE</name>
<reference evidence="1 2" key="1">
    <citation type="submission" date="2021-03" db="EMBL/GenBank/DDBJ databases">
        <title>Enterococcal diversity collection.</title>
        <authorList>
            <person name="Gilmore M.S."/>
            <person name="Schwartzman J."/>
            <person name="Van Tyne D."/>
            <person name="Martin M."/>
            <person name="Earl A.M."/>
            <person name="Manson A.L."/>
            <person name="Straub T."/>
            <person name="Salamzade R."/>
            <person name="Saavedra J."/>
            <person name="Lebreton F."/>
            <person name="Prichula J."/>
            <person name="Schaufler K."/>
            <person name="Gaca A."/>
            <person name="Sgardioli B."/>
            <person name="Wagenaar J."/>
            <person name="Strong T."/>
        </authorList>
    </citation>
    <scope>NUCLEOTIDE SEQUENCE [LARGE SCALE GENOMIC DNA]</scope>
    <source>
        <strain evidence="1 2">669A</strain>
    </source>
</reference>
<accession>A0ABS3LBD9</accession>